<dbReference type="CDD" id="cd00082">
    <property type="entry name" value="HisKA"/>
    <property type="match status" value="1"/>
</dbReference>
<name>A0A3M8H8X6_9BACI</name>
<feature type="transmembrane region" description="Helical" evidence="14">
    <location>
        <begin position="187"/>
        <end position="210"/>
    </location>
</feature>
<dbReference type="PROSITE" id="PS50109">
    <property type="entry name" value="HIS_KIN"/>
    <property type="match status" value="1"/>
</dbReference>
<keyword evidence="6" id="KW-0808">Transferase</keyword>
<dbReference type="PRINTS" id="PR00344">
    <property type="entry name" value="BCTRLSENSOR"/>
</dbReference>
<dbReference type="SMART" id="SM00387">
    <property type="entry name" value="HATPase_c"/>
    <property type="match status" value="1"/>
</dbReference>
<evidence type="ECO:0000259" key="17">
    <source>
        <dbReference type="PROSITE" id="PS50885"/>
    </source>
</evidence>
<evidence type="ECO:0000256" key="2">
    <source>
        <dbReference type="ARBA" id="ARBA00004651"/>
    </source>
</evidence>
<dbReference type="AlphaFoldDB" id="A0A3M8H8X6"/>
<evidence type="ECO:0000256" key="12">
    <source>
        <dbReference type="ARBA" id="ARBA00023012"/>
    </source>
</evidence>
<dbReference type="Pfam" id="PF02518">
    <property type="entry name" value="HATPase_c"/>
    <property type="match status" value="1"/>
</dbReference>
<evidence type="ECO:0000256" key="14">
    <source>
        <dbReference type="SAM" id="Phobius"/>
    </source>
</evidence>
<dbReference type="SMART" id="SM00304">
    <property type="entry name" value="HAMP"/>
    <property type="match status" value="1"/>
</dbReference>
<keyword evidence="8" id="KW-0547">Nucleotide-binding</keyword>
<evidence type="ECO:0000256" key="1">
    <source>
        <dbReference type="ARBA" id="ARBA00000085"/>
    </source>
</evidence>
<organism evidence="18 19">
    <name type="scientific">Lysinibacillus halotolerans</name>
    <dbReference type="NCBI Taxonomy" id="1368476"/>
    <lineage>
        <taxon>Bacteria</taxon>
        <taxon>Bacillati</taxon>
        <taxon>Bacillota</taxon>
        <taxon>Bacilli</taxon>
        <taxon>Bacillales</taxon>
        <taxon>Bacillaceae</taxon>
        <taxon>Lysinibacillus</taxon>
    </lineage>
</organism>
<dbReference type="GO" id="GO:0005886">
    <property type="term" value="C:plasma membrane"/>
    <property type="evidence" value="ECO:0007669"/>
    <property type="project" value="UniProtKB-SubCell"/>
</dbReference>
<dbReference type="RefSeq" id="WP_122972070.1">
    <property type="nucleotide sequence ID" value="NZ_RHLQ01000020.1"/>
</dbReference>
<dbReference type="Gene3D" id="3.30.450.20">
    <property type="entry name" value="PAS domain"/>
    <property type="match status" value="2"/>
</dbReference>
<dbReference type="EC" id="2.7.13.3" evidence="3"/>
<dbReference type="GO" id="GO:0004721">
    <property type="term" value="F:phosphoprotein phosphatase activity"/>
    <property type="evidence" value="ECO:0007669"/>
    <property type="project" value="TreeGrafter"/>
</dbReference>
<comment type="subcellular location">
    <subcellularLocation>
        <location evidence="2">Cell membrane</location>
        <topology evidence="2">Multi-pass membrane protein</topology>
    </subcellularLocation>
</comment>
<dbReference type="InterPro" id="IPR005467">
    <property type="entry name" value="His_kinase_dom"/>
</dbReference>
<evidence type="ECO:0000259" key="15">
    <source>
        <dbReference type="PROSITE" id="PS50109"/>
    </source>
</evidence>
<dbReference type="SUPFAM" id="SSF158472">
    <property type="entry name" value="HAMP domain-like"/>
    <property type="match status" value="1"/>
</dbReference>
<dbReference type="PROSITE" id="PS50112">
    <property type="entry name" value="PAS"/>
    <property type="match status" value="1"/>
</dbReference>
<keyword evidence="10" id="KW-0067">ATP-binding</keyword>
<evidence type="ECO:0000256" key="10">
    <source>
        <dbReference type="ARBA" id="ARBA00022840"/>
    </source>
</evidence>
<dbReference type="InterPro" id="IPR035965">
    <property type="entry name" value="PAS-like_dom_sf"/>
</dbReference>
<evidence type="ECO:0000256" key="7">
    <source>
        <dbReference type="ARBA" id="ARBA00022692"/>
    </source>
</evidence>
<comment type="caution">
    <text evidence="18">The sequence shown here is derived from an EMBL/GenBank/DDBJ whole genome shotgun (WGS) entry which is preliminary data.</text>
</comment>
<keyword evidence="19" id="KW-1185">Reference proteome</keyword>
<keyword evidence="12" id="KW-0902">Two-component regulatory system</keyword>
<dbReference type="FunFam" id="3.30.565.10:FF:000006">
    <property type="entry name" value="Sensor histidine kinase WalK"/>
    <property type="match status" value="1"/>
</dbReference>
<keyword evidence="9 18" id="KW-0418">Kinase</keyword>
<evidence type="ECO:0000256" key="8">
    <source>
        <dbReference type="ARBA" id="ARBA00022741"/>
    </source>
</evidence>
<comment type="catalytic activity">
    <reaction evidence="1">
        <text>ATP + protein L-histidine = ADP + protein N-phospho-L-histidine.</text>
        <dbReference type="EC" id="2.7.13.3"/>
    </reaction>
</comment>
<dbReference type="SMART" id="SM00388">
    <property type="entry name" value="HisKA"/>
    <property type="match status" value="1"/>
</dbReference>
<dbReference type="SUPFAM" id="SSF47384">
    <property type="entry name" value="Homodimeric domain of signal transducing histidine kinase"/>
    <property type="match status" value="1"/>
</dbReference>
<evidence type="ECO:0000256" key="3">
    <source>
        <dbReference type="ARBA" id="ARBA00012438"/>
    </source>
</evidence>
<dbReference type="CDD" id="cd06225">
    <property type="entry name" value="HAMP"/>
    <property type="match status" value="1"/>
</dbReference>
<keyword evidence="5" id="KW-0597">Phosphoprotein</keyword>
<dbReference type="PANTHER" id="PTHR45453">
    <property type="entry name" value="PHOSPHATE REGULON SENSOR PROTEIN PHOR"/>
    <property type="match status" value="1"/>
</dbReference>
<protein>
    <recommendedName>
        <fullName evidence="3">histidine kinase</fullName>
        <ecNumber evidence="3">2.7.13.3</ecNumber>
    </recommendedName>
</protein>
<dbReference type="Gene3D" id="3.30.565.10">
    <property type="entry name" value="Histidine kinase-like ATPase, C-terminal domain"/>
    <property type="match status" value="1"/>
</dbReference>
<dbReference type="SMART" id="SM00091">
    <property type="entry name" value="PAS"/>
    <property type="match status" value="1"/>
</dbReference>
<dbReference type="Pfam" id="PF00672">
    <property type="entry name" value="HAMP"/>
    <property type="match status" value="1"/>
</dbReference>
<evidence type="ECO:0000256" key="4">
    <source>
        <dbReference type="ARBA" id="ARBA00022475"/>
    </source>
</evidence>
<dbReference type="GO" id="GO:0016036">
    <property type="term" value="P:cellular response to phosphate starvation"/>
    <property type="evidence" value="ECO:0007669"/>
    <property type="project" value="TreeGrafter"/>
</dbReference>
<reference evidence="18 19" key="1">
    <citation type="journal article" date="2014" name="Int. J. Syst. Evol. Microbiol.">
        <title>Lysinibacillus halotolerans sp. nov., isolated from saline-alkaline soil.</title>
        <authorList>
            <person name="Kong D."/>
            <person name="Wang Y."/>
            <person name="Zhao B."/>
            <person name="Li Y."/>
            <person name="Song J."/>
            <person name="Zhai Y."/>
            <person name="Zhang C."/>
            <person name="Wang H."/>
            <person name="Chen X."/>
            <person name="Zhao B."/>
            <person name="Ruan Z."/>
        </authorList>
    </citation>
    <scope>NUCLEOTIDE SEQUENCE [LARGE SCALE GENOMIC DNA]</scope>
    <source>
        <strain evidence="18 19">MCCC 1A12703</strain>
    </source>
</reference>
<evidence type="ECO:0000313" key="18">
    <source>
        <dbReference type="EMBL" id="RNC98887.1"/>
    </source>
</evidence>
<feature type="domain" description="PAS" evidence="16">
    <location>
        <begin position="265"/>
        <end position="337"/>
    </location>
</feature>
<dbReference type="InterPro" id="IPR003661">
    <property type="entry name" value="HisK_dim/P_dom"/>
</dbReference>
<dbReference type="InterPro" id="IPR004358">
    <property type="entry name" value="Sig_transdc_His_kin-like_C"/>
</dbReference>
<evidence type="ECO:0000256" key="6">
    <source>
        <dbReference type="ARBA" id="ARBA00022679"/>
    </source>
</evidence>
<dbReference type="InterPro" id="IPR029151">
    <property type="entry name" value="Sensor-like_sf"/>
</dbReference>
<dbReference type="InterPro" id="IPR036890">
    <property type="entry name" value="HATPase_C_sf"/>
</dbReference>
<keyword evidence="4" id="KW-1003">Cell membrane</keyword>
<dbReference type="PROSITE" id="PS50885">
    <property type="entry name" value="HAMP"/>
    <property type="match status" value="1"/>
</dbReference>
<dbReference type="CDD" id="cd00075">
    <property type="entry name" value="HATPase"/>
    <property type="match status" value="1"/>
</dbReference>
<dbReference type="Gene3D" id="1.10.287.130">
    <property type="match status" value="1"/>
</dbReference>
<dbReference type="InterPro" id="IPR003660">
    <property type="entry name" value="HAMP_dom"/>
</dbReference>
<evidence type="ECO:0000256" key="5">
    <source>
        <dbReference type="ARBA" id="ARBA00022553"/>
    </source>
</evidence>
<gene>
    <name evidence="18" type="primary">walK</name>
    <name evidence="18" type="ORF">EC501_09600</name>
</gene>
<feature type="domain" description="HAMP" evidence="17">
    <location>
        <begin position="208"/>
        <end position="260"/>
    </location>
</feature>
<dbReference type="InterPro" id="IPR049814">
    <property type="entry name" value="Resp_reg_WalK"/>
</dbReference>
<evidence type="ECO:0000313" key="19">
    <source>
        <dbReference type="Proteomes" id="UP000279909"/>
    </source>
</evidence>
<keyword evidence="11 14" id="KW-1133">Transmembrane helix</keyword>
<feature type="transmembrane region" description="Helical" evidence="14">
    <location>
        <begin position="12"/>
        <end position="33"/>
    </location>
</feature>
<evidence type="ECO:0000256" key="11">
    <source>
        <dbReference type="ARBA" id="ARBA00022989"/>
    </source>
</evidence>
<dbReference type="Proteomes" id="UP000279909">
    <property type="component" value="Unassembled WGS sequence"/>
</dbReference>
<dbReference type="SUPFAM" id="SSF55874">
    <property type="entry name" value="ATPase domain of HSP90 chaperone/DNA topoisomerase II/histidine kinase"/>
    <property type="match status" value="1"/>
</dbReference>
<dbReference type="GO" id="GO:0000155">
    <property type="term" value="F:phosphorelay sensor kinase activity"/>
    <property type="evidence" value="ECO:0007669"/>
    <property type="project" value="InterPro"/>
</dbReference>
<dbReference type="SUPFAM" id="SSF103190">
    <property type="entry name" value="Sensory domain-like"/>
    <property type="match status" value="1"/>
</dbReference>
<dbReference type="InterPro" id="IPR057640">
    <property type="entry name" value="Cache_WalK"/>
</dbReference>
<accession>A0A3M8H8X6</accession>
<dbReference type="Pfam" id="PF23846">
    <property type="entry name" value="Cache_WalK"/>
    <property type="match status" value="1"/>
</dbReference>
<dbReference type="InterPro" id="IPR000014">
    <property type="entry name" value="PAS"/>
</dbReference>
<dbReference type="Pfam" id="PF13426">
    <property type="entry name" value="PAS_9"/>
    <property type="match status" value="1"/>
</dbReference>
<dbReference type="NCBIfam" id="NF033092">
    <property type="entry name" value="HK_WalK"/>
    <property type="match status" value="1"/>
</dbReference>
<dbReference type="InterPro" id="IPR050351">
    <property type="entry name" value="BphY/WalK/GraS-like"/>
</dbReference>
<evidence type="ECO:0000259" key="16">
    <source>
        <dbReference type="PROSITE" id="PS50112"/>
    </source>
</evidence>
<keyword evidence="13 14" id="KW-0472">Membrane</keyword>
<dbReference type="InterPro" id="IPR036097">
    <property type="entry name" value="HisK_dim/P_sf"/>
</dbReference>
<dbReference type="Pfam" id="PF00512">
    <property type="entry name" value="HisKA"/>
    <property type="match status" value="1"/>
</dbReference>
<evidence type="ECO:0000256" key="9">
    <source>
        <dbReference type="ARBA" id="ARBA00022777"/>
    </source>
</evidence>
<dbReference type="OrthoDB" id="9813151at2"/>
<dbReference type="CDD" id="cd00130">
    <property type="entry name" value="PAS"/>
    <property type="match status" value="1"/>
</dbReference>
<dbReference type="PANTHER" id="PTHR45453:SF1">
    <property type="entry name" value="PHOSPHATE REGULON SENSOR PROTEIN PHOR"/>
    <property type="match status" value="1"/>
</dbReference>
<dbReference type="GO" id="GO:0005524">
    <property type="term" value="F:ATP binding"/>
    <property type="evidence" value="ECO:0007669"/>
    <property type="project" value="UniProtKB-KW"/>
</dbReference>
<dbReference type="InterPro" id="IPR003594">
    <property type="entry name" value="HATPase_dom"/>
</dbReference>
<keyword evidence="7 14" id="KW-0812">Transmembrane</keyword>
<dbReference type="SUPFAM" id="SSF55785">
    <property type="entry name" value="PYP-like sensor domain (PAS domain)"/>
    <property type="match status" value="1"/>
</dbReference>
<feature type="domain" description="Histidine kinase" evidence="15">
    <location>
        <begin position="387"/>
        <end position="604"/>
    </location>
</feature>
<proteinExistence type="predicted"/>
<dbReference type="Gene3D" id="1.10.8.500">
    <property type="entry name" value="HAMP domain in histidine kinase"/>
    <property type="match status" value="1"/>
</dbReference>
<dbReference type="FunFam" id="1.10.287.130:FF:000001">
    <property type="entry name" value="Two-component sensor histidine kinase"/>
    <property type="match status" value="1"/>
</dbReference>
<evidence type="ECO:0000256" key="13">
    <source>
        <dbReference type="ARBA" id="ARBA00023136"/>
    </source>
</evidence>
<sequence length="611" mass="69923">MHKVSFFKSIHVKVVLIYVLLIIIALQIIGIYFSTELEDNLKTNFQESIKQRIDLVQYSIREELLRERDDTTLTKEQSLNAILQEFKTNDINEIIIMDNRNKVLATSDADNQSIVGQRFNADTVTKSISAETYLDEIALDEETRKRVWVLATPILNTIGPDGEVMGAIYIESNIEKVFEQMSDINRIFAVGTAMSLVITVILGIFFAKTITKPILDMRRQALAMSRGNYSRKVRVYGDDEIGQLAIAFNHLTNRLQEAQSTTEAERRKLASVLTNMTDGVIATDRKGKVILINEPALKFLNVTRETTLNRPIASVLGLDQEYSFEDLIHMKESINLDYSTEEKPFILRANFSVIQKETGFVNGLITVIHDNTEQEKIEMERREFVANVSHELRTPLTTMRSYLEALADGAWRDENIAPTFLNVTQTETERMIRLVNDLLNLSKMDSRDYKLNKEFVEFNKFFNRIIDRFEMSKSQNVKFLRYIPETSYFVEIDTDKLTQVIDNIISNALKYSPDGGNIRFGFTVQENMLKVMISDDGMGIPKENVTKIFERFYRVDRARSRAMGGTGLGLAIAKEMIEAHGGKIWAESEEGVGTTIFFTLPFELDEEGDWE</sequence>
<dbReference type="EMBL" id="RHLQ01000020">
    <property type="protein sequence ID" value="RNC98887.1"/>
    <property type="molecule type" value="Genomic_DNA"/>
</dbReference>